<dbReference type="PANTHER" id="PTHR33376">
    <property type="match status" value="1"/>
</dbReference>
<comment type="caution">
    <text evidence="6">The sequence shown here is derived from an EMBL/GenBank/DDBJ whole genome shotgun (WGS) entry which is preliminary data.</text>
</comment>
<dbReference type="EMBL" id="JFHC01000022">
    <property type="protein sequence ID" value="KDR41865.1"/>
    <property type="molecule type" value="Genomic_DNA"/>
</dbReference>
<dbReference type="PROSITE" id="PS51318">
    <property type="entry name" value="TAT"/>
    <property type="match status" value="1"/>
</dbReference>
<evidence type="ECO:0000256" key="5">
    <source>
        <dbReference type="SAM" id="SignalP"/>
    </source>
</evidence>
<dbReference type="GO" id="GO:0030288">
    <property type="term" value="C:outer membrane-bounded periplasmic space"/>
    <property type="evidence" value="ECO:0007669"/>
    <property type="project" value="InterPro"/>
</dbReference>
<dbReference type="STRING" id="60547.GCA_000751215_03888"/>
<gene>
    <name evidence="6" type="ORF">BG61_14165</name>
</gene>
<evidence type="ECO:0000256" key="1">
    <source>
        <dbReference type="ARBA" id="ARBA00004196"/>
    </source>
</evidence>
<dbReference type="InterPro" id="IPR038404">
    <property type="entry name" value="TRAP_DctP_sf"/>
</dbReference>
<evidence type="ECO:0000256" key="2">
    <source>
        <dbReference type="ARBA" id="ARBA00009023"/>
    </source>
</evidence>
<keyword evidence="3" id="KW-0813">Transport</keyword>
<proteinExistence type="inferred from homology"/>
<dbReference type="InterPro" id="IPR018389">
    <property type="entry name" value="DctP_fam"/>
</dbReference>
<evidence type="ECO:0000313" key="6">
    <source>
        <dbReference type="EMBL" id="KDR41865.1"/>
    </source>
</evidence>
<dbReference type="RefSeq" id="WP_035934420.1">
    <property type="nucleotide sequence ID" value="NZ_CADFFX010000010.1"/>
</dbReference>
<dbReference type="PIRSF" id="PIRSF006470">
    <property type="entry name" value="DctB"/>
    <property type="match status" value="1"/>
</dbReference>
<comment type="similarity">
    <text evidence="2">Belongs to the bacterial solute-binding protein 7 family.</text>
</comment>
<dbReference type="AlphaFoldDB" id="A0A069PMM4"/>
<dbReference type="PANTHER" id="PTHR33376:SF4">
    <property type="entry name" value="SIALIC ACID-BINDING PERIPLASMIC PROTEIN SIAP"/>
    <property type="match status" value="1"/>
</dbReference>
<keyword evidence="4 5" id="KW-0732">Signal</keyword>
<evidence type="ECO:0000256" key="4">
    <source>
        <dbReference type="ARBA" id="ARBA00022729"/>
    </source>
</evidence>
<dbReference type="CDD" id="cd13603">
    <property type="entry name" value="PBP2_TRAP_Siap_TeaA_like"/>
    <property type="match status" value="1"/>
</dbReference>
<dbReference type="InterPro" id="IPR006311">
    <property type="entry name" value="TAT_signal"/>
</dbReference>
<dbReference type="Proteomes" id="UP000027466">
    <property type="component" value="Unassembled WGS sequence"/>
</dbReference>
<name>A0A069PMM4_9BURK</name>
<organism evidence="6 7">
    <name type="scientific">Caballeronia glathei</name>
    <dbReference type="NCBI Taxonomy" id="60547"/>
    <lineage>
        <taxon>Bacteria</taxon>
        <taxon>Pseudomonadati</taxon>
        <taxon>Pseudomonadota</taxon>
        <taxon>Betaproteobacteria</taxon>
        <taxon>Burkholderiales</taxon>
        <taxon>Burkholderiaceae</taxon>
        <taxon>Caballeronia</taxon>
    </lineage>
</organism>
<feature type="signal peptide" evidence="5">
    <location>
        <begin position="1"/>
        <end position="33"/>
    </location>
</feature>
<dbReference type="Gene3D" id="3.40.190.170">
    <property type="entry name" value="Bacterial extracellular solute-binding protein, family 7"/>
    <property type="match status" value="1"/>
</dbReference>
<evidence type="ECO:0000313" key="7">
    <source>
        <dbReference type="Proteomes" id="UP000027466"/>
    </source>
</evidence>
<evidence type="ECO:0000256" key="3">
    <source>
        <dbReference type="ARBA" id="ARBA00022448"/>
    </source>
</evidence>
<comment type="subcellular location">
    <subcellularLocation>
        <location evidence="1">Cell envelope</location>
    </subcellularLocation>
</comment>
<reference evidence="6 7" key="1">
    <citation type="submission" date="2014-03" db="EMBL/GenBank/DDBJ databases">
        <title>Draft Genome Sequences of Four Burkholderia Strains.</title>
        <authorList>
            <person name="Liu X.Y."/>
            <person name="Li C.X."/>
            <person name="Xu J.H."/>
        </authorList>
    </citation>
    <scope>NUCLEOTIDE SEQUENCE [LARGE SCALE GENOMIC DNA]</scope>
    <source>
        <strain evidence="6 7">DSM 50014</strain>
    </source>
</reference>
<keyword evidence="7" id="KW-1185">Reference proteome</keyword>
<protein>
    <submittedName>
        <fullName evidence="6">ABC transporter substrate-binding protein</fullName>
    </submittedName>
</protein>
<dbReference type="InterPro" id="IPR004682">
    <property type="entry name" value="TRAP_DctP"/>
</dbReference>
<dbReference type="Pfam" id="PF03480">
    <property type="entry name" value="DctP"/>
    <property type="match status" value="1"/>
</dbReference>
<dbReference type="NCBIfam" id="NF037995">
    <property type="entry name" value="TRAP_S1"/>
    <property type="match status" value="1"/>
</dbReference>
<dbReference type="NCBIfam" id="TIGR00787">
    <property type="entry name" value="dctP"/>
    <property type="match status" value="1"/>
</dbReference>
<feature type="chain" id="PRO_5007372224" evidence="5">
    <location>
        <begin position="34"/>
        <end position="343"/>
    </location>
</feature>
<dbReference type="GO" id="GO:0055085">
    <property type="term" value="P:transmembrane transport"/>
    <property type="evidence" value="ECO:0007669"/>
    <property type="project" value="InterPro"/>
</dbReference>
<accession>A0A069PMM4</accession>
<sequence length="343" mass="37233">MTQSLSRRTFIASAGAAAAATVTGALLPARVFAQGAPITLKYASSLPDRHPLNARMKDAAAAIRKETNGRVDLQIYANAQMGGDTDMLSQVRAGGVDFIPLPGAILSTLVPVASIESVPFAFKNYDDVWAAMDGGLGQHVRAEAAKAGLIAMDKIWNNGFRQVTSSTRPIRTPADLKGFKIRVLVSPLWTSMFKTLGAAPTGISINETYSALQTKVVEGQENPLVVVEAARFFEVQKYCSMTDHIWSGFWLLASGKTWPKLPKDVQEVVARHVNAAALVQRKEVMDLNASLEPALTAKGVAFNKVDQQAFRSELQKKGFYAEWKKKYGDASWALLEKYAGQLS</sequence>